<accession>A0A915JYK7</accession>
<evidence type="ECO:0000313" key="4">
    <source>
        <dbReference type="WBParaSite" id="nRc.2.0.1.t31437-RA"/>
    </source>
</evidence>
<organism evidence="3 4">
    <name type="scientific">Romanomermis culicivorax</name>
    <name type="common">Nematode worm</name>
    <dbReference type="NCBI Taxonomy" id="13658"/>
    <lineage>
        <taxon>Eukaryota</taxon>
        <taxon>Metazoa</taxon>
        <taxon>Ecdysozoa</taxon>
        <taxon>Nematoda</taxon>
        <taxon>Enoplea</taxon>
        <taxon>Dorylaimia</taxon>
        <taxon>Mermithida</taxon>
        <taxon>Mermithoidea</taxon>
        <taxon>Mermithidae</taxon>
        <taxon>Romanomermis</taxon>
    </lineage>
</organism>
<keyword evidence="2" id="KW-1133">Transmembrane helix</keyword>
<dbReference type="Proteomes" id="UP000887565">
    <property type="component" value="Unplaced"/>
</dbReference>
<keyword evidence="2" id="KW-0812">Transmembrane</keyword>
<sequence length="548" mass="61768">MSATPNYFNLTIARGEEKAHTSLKERFLTSLVHPEFYLSLKCHFHECNEGVTIYLPNGQMVDDFQMKMTDVNTMIVHILINGAMALGQYTCYCGQSKFVKINVNYRLCMSPDICNDAKRCSKHNQQLAGCVVKLGATDTCPTLTAEDCKTLHDHHFLTAHTAKSVVCDTARNRYSSACEALSTANRMRYLPVYVTHENRSCRGPNHRRLIPNAVYKPPDVTAGCALDLAPEWSLVPLFATVHFLQYDHVFCYICDDTSGNDRFVTFTIGLIPPYTKPCREIGKGIWVATIDVSVNEVLSYSGSISFESNVSYVEFLYSIQRDQINAKLHILNTSSNYIEQLHCETSVRTGTLPQVYFDFVWLKDNVRIRATELHRRTGISILYPREPGYYQCIVLVQYCAYNPDAQDLGSIRSRAVNITSNMLQPVIDSQVADVVLYVSLCLGVLLFVLGIGWGLRVMWKNRKNKEKMRYLMGSSFTEKDEEIIVRSKPSKRPPKSKSTVSKKSKSTESPPLTNASIRSIPTQMQKTAKKSMITTGVGTQSLISKINN</sequence>
<keyword evidence="3" id="KW-1185">Reference proteome</keyword>
<feature type="compositionally biased region" description="Basic residues" evidence="1">
    <location>
        <begin position="488"/>
        <end position="504"/>
    </location>
</feature>
<feature type="region of interest" description="Disordered" evidence="1">
    <location>
        <begin position="485"/>
        <end position="533"/>
    </location>
</feature>
<protein>
    <submittedName>
        <fullName evidence="4">Uncharacterized protein</fullName>
    </submittedName>
</protein>
<proteinExistence type="predicted"/>
<name>A0A915JYK7_ROMCU</name>
<evidence type="ECO:0000313" key="3">
    <source>
        <dbReference type="Proteomes" id="UP000887565"/>
    </source>
</evidence>
<feature type="transmembrane region" description="Helical" evidence="2">
    <location>
        <begin position="434"/>
        <end position="459"/>
    </location>
</feature>
<dbReference type="WBParaSite" id="nRc.2.0.1.t31437-RA">
    <property type="protein sequence ID" value="nRc.2.0.1.t31437-RA"/>
    <property type="gene ID" value="nRc.2.0.1.g31437"/>
</dbReference>
<keyword evidence="2" id="KW-0472">Membrane</keyword>
<feature type="compositionally biased region" description="Polar residues" evidence="1">
    <location>
        <begin position="512"/>
        <end position="533"/>
    </location>
</feature>
<dbReference type="AlphaFoldDB" id="A0A915JYK7"/>
<reference evidence="4" key="1">
    <citation type="submission" date="2022-11" db="UniProtKB">
        <authorList>
            <consortium name="WormBaseParasite"/>
        </authorList>
    </citation>
    <scope>IDENTIFICATION</scope>
</reference>
<evidence type="ECO:0000256" key="1">
    <source>
        <dbReference type="SAM" id="MobiDB-lite"/>
    </source>
</evidence>
<evidence type="ECO:0000256" key="2">
    <source>
        <dbReference type="SAM" id="Phobius"/>
    </source>
</evidence>